<evidence type="ECO:0000256" key="5">
    <source>
        <dbReference type="ARBA" id="ARBA00023054"/>
    </source>
</evidence>
<feature type="compositionally biased region" description="Low complexity" evidence="8">
    <location>
        <begin position="103"/>
        <end position="112"/>
    </location>
</feature>
<proteinExistence type="inferred from homology"/>
<dbReference type="AlphaFoldDB" id="A0A0D2LMT1"/>
<evidence type="ECO:0000259" key="9">
    <source>
        <dbReference type="PROSITE" id="PS50067"/>
    </source>
</evidence>
<sequence>MLMSDSLGGNAKTLMFVNVSPSDANIDESQNSLTYATRVRTIKNDARKDESNREVLRLRKQVDYWKEQAGLTTAEARATADLREIVDRRPTPGPDGADAQEQGATTPRAAAGPAGGRQTSQLSLASAAAAMAGCGEDGSVAGGCGASTGGWSEVEGAAGEEAEQ</sequence>
<dbReference type="GeneID" id="25734390"/>
<evidence type="ECO:0000313" key="11">
    <source>
        <dbReference type="Proteomes" id="UP000054498"/>
    </source>
</evidence>
<keyword evidence="11" id="KW-1185">Reference proteome</keyword>
<dbReference type="GO" id="GO:0051231">
    <property type="term" value="P:spindle elongation"/>
    <property type="evidence" value="ECO:0007669"/>
    <property type="project" value="TreeGrafter"/>
</dbReference>
<dbReference type="RefSeq" id="XP_013890371.1">
    <property type="nucleotide sequence ID" value="XM_014034917.1"/>
</dbReference>
<keyword evidence="3" id="KW-0547">Nucleotide-binding</keyword>
<evidence type="ECO:0000256" key="4">
    <source>
        <dbReference type="ARBA" id="ARBA00022840"/>
    </source>
</evidence>
<dbReference type="SUPFAM" id="SSF52540">
    <property type="entry name" value="P-loop containing nucleoside triphosphate hydrolases"/>
    <property type="match status" value="1"/>
</dbReference>
<dbReference type="Gene3D" id="3.40.850.10">
    <property type="entry name" value="Kinesin motor domain"/>
    <property type="match status" value="1"/>
</dbReference>
<dbReference type="GO" id="GO:0005524">
    <property type="term" value="F:ATP binding"/>
    <property type="evidence" value="ECO:0007669"/>
    <property type="project" value="UniProtKB-KW"/>
</dbReference>
<dbReference type="InterPro" id="IPR001752">
    <property type="entry name" value="Kinesin_motor_dom"/>
</dbReference>
<dbReference type="PANTHER" id="PTHR47969">
    <property type="entry name" value="CHROMOSOME-ASSOCIATED KINESIN KIF4A-RELATED"/>
    <property type="match status" value="1"/>
</dbReference>
<reference evidence="10 11" key="1">
    <citation type="journal article" date="2013" name="BMC Genomics">
        <title>Reconstruction of the lipid metabolism for the microalga Monoraphidium neglectum from its genome sequence reveals characteristics suitable for biofuel production.</title>
        <authorList>
            <person name="Bogen C."/>
            <person name="Al-Dilaimi A."/>
            <person name="Albersmeier A."/>
            <person name="Wichmann J."/>
            <person name="Grundmann M."/>
            <person name="Rupp O."/>
            <person name="Lauersen K.J."/>
            <person name="Blifernez-Klassen O."/>
            <person name="Kalinowski J."/>
            <person name="Goesmann A."/>
            <person name="Mussgnug J.H."/>
            <person name="Kruse O."/>
        </authorList>
    </citation>
    <scope>NUCLEOTIDE SEQUENCE [LARGE SCALE GENOMIC DNA]</scope>
    <source>
        <strain evidence="10 11">SAG 48.87</strain>
    </source>
</reference>
<dbReference type="STRING" id="145388.A0A0D2LMT1"/>
<dbReference type="InterPro" id="IPR027640">
    <property type="entry name" value="Kinesin-like_fam"/>
</dbReference>
<comment type="similarity">
    <text evidence="7">Belongs to the TRAFAC class myosin-kinesin ATPase superfamily. Kinesin family.</text>
</comment>
<keyword evidence="6" id="KW-0505">Motor protein</keyword>
<keyword evidence="4" id="KW-0067">ATP-binding</keyword>
<comment type="caution">
    <text evidence="7">Lacks conserved residue(s) required for the propagation of feature annotation.</text>
</comment>
<dbReference type="GO" id="GO:0005875">
    <property type="term" value="C:microtubule associated complex"/>
    <property type="evidence" value="ECO:0007669"/>
    <property type="project" value="TreeGrafter"/>
</dbReference>
<keyword evidence="5" id="KW-0175">Coiled coil</keyword>
<dbReference type="GO" id="GO:0005737">
    <property type="term" value="C:cytoplasm"/>
    <property type="evidence" value="ECO:0007669"/>
    <property type="project" value="UniProtKB-SubCell"/>
</dbReference>
<dbReference type="GO" id="GO:0007052">
    <property type="term" value="P:mitotic spindle organization"/>
    <property type="evidence" value="ECO:0007669"/>
    <property type="project" value="TreeGrafter"/>
</dbReference>
<evidence type="ECO:0000256" key="1">
    <source>
        <dbReference type="ARBA" id="ARBA00004496"/>
    </source>
</evidence>
<protein>
    <recommendedName>
        <fullName evidence="9">Kinesin motor domain-containing protein</fullName>
    </recommendedName>
</protein>
<feature type="compositionally biased region" description="Low complexity" evidence="8">
    <location>
        <begin position="122"/>
        <end position="132"/>
    </location>
</feature>
<dbReference type="Gene3D" id="6.10.250.760">
    <property type="match status" value="1"/>
</dbReference>
<evidence type="ECO:0000313" key="10">
    <source>
        <dbReference type="EMBL" id="KIY91351.1"/>
    </source>
</evidence>
<evidence type="ECO:0000256" key="7">
    <source>
        <dbReference type="PROSITE-ProRule" id="PRU00283"/>
    </source>
</evidence>
<name>A0A0D2LMT1_9CHLO</name>
<dbReference type="PROSITE" id="PS50067">
    <property type="entry name" value="KINESIN_MOTOR_2"/>
    <property type="match status" value="1"/>
</dbReference>
<feature type="compositionally biased region" description="Basic and acidic residues" evidence="8">
    <location>
        <begin position="78"/>
        <end position="90"/>
    </location>
</feature>
<dbReference type="GO" id="GO:0003777">
    <property type="term" value="F:microtubule motor activity"/>
    <property type="evidence" value="ECO:0007669"/>
    <property type="project" value="InterPro"/>
</dbReference>
<feature type="region of interest" description="Disordered" evidence="8">
    <location>
        <begin position="71"/>
        <end position="164"/>
    </location>
</feature>
<accession>A0A0D2LMT1</accession>
<comment type="subcellular location">
    <subcellularLocation>
        <location evidence="1">Cytoplasm</location>
    </subcellularLocation>
</comment>
<dbReference type="Proteomes" id="UP000054498">
    <property type="component" value="Unassembled WGS sequence"/>
</dbReference>
<evidence type="ECO:0000256" key="6">
    <source>
        <dbReference type="ARBA" id="ARBA00023175"/>
    </source>
</evidence>
<dbReference type="InterPro" id="IPR027417">
    <property type="entry name" value="P-loop_NTPase"/>
</dbReference>
<dbReference type="EMBL" id="KK106786">
    <property type="protein sequence ID" value="KIY91351.1"/>
    <property type="molecule type" value="Genomic_DNA"/>
</dbReference>
<dbReference type="Pfam" id="PF00225">
    <property type="entry name" value="Kinesin"/>
    <property type="match status" value="1"/>
</dbReference>
<keyword evidence="2" id="KW-0963">Cytoplasm</keyword>
<dbReference type="OrthoDB" id="3176171at2759"/>
<feature type="domain" description="Kinesin motor" evidence="9">
    <location>
        <begin position="1"/>
        <end position="42"/>
    </location>
</feature>
<evidence type="ECO:0000256" key="3">
    <source>
        <dbReference type="ARBA" id="ARBA00022741"/>
    </source>
</evidence>
<dbReference type="PANTHER" id="PTHR47969:SF15">
    <property type="entry name" value="CHROMOSOME-ASSOCIATED KINESIN KIF4A-RELATED"/>
    <property type="match status" value="1"/>
</dbReference>
<dbReference type="GO" id="GO:0008017">
    <property type="term" value="F:microtubule binding"/>
    <property type="evidence" value="ECO:0007669"/>
    <property type="project" value="InterPro"/>
</dbReference>
<organism evidence="10 11">
    <name type="scientific">Monoraphidium neglectum</name>
    <dbReference type="NCBI Taxonomy" id="145388"/>
    <lineage>
        <taxon>Eukaryota</taxon>
        <taxon>Viridiplantae</taxon>
        <taxon>Chlorophyta</taxon>
        <taxon>core chlorophytes</taxon>
        <taxon>Chlorophyceae</taxon>
        <taxon>CS clade</taxon>
        <taxon>Sphaeropleales</taxon>
        <taxon>Selenastraceae</taxon>
        <taxon>Monoraphidium</taxon>
    </lineage>
</organism>
<dbReference type="KEGG" id="mng:MNEG_16613"/>
<dbReference type="InterPro" id="IPR036961">
    <property type="entry name" value="Kinesin_motor_dom_sf"/>
</dbReference>
<dbReference type="GO" id="GO:0007018">
    <property type="term" value="P:microtubule-based movement"/>
    <property type="evidence" value="ECO:0007669"/>
    <property type="project" value="InterPro"/>
</dbReference>
<evidence type="ECO:0000256" key="8">
    <source>
        <dbReference type="SAM" id="MobiDB-lite"/>
    </source>
</evidence>
<gene>
    <name evidence="10" type="ORF">MNEG_16613</name>
</gene>
<evidence type="ECO:0000256" key="2">
    <source>
        <dbReference type="ARBA" id="ARBA00022490"/>
    </source>
</evidence>